<protein>
    <recommendedName>
        <fullName evidence="11">C2H2-type domain-containing protein</fullName>
    </recommendedName>
</protein>
<keyword evidence="6" id="KW-0238">DNA-binding</keyword>
<dbReference type="InterPro" id="IPR031940">
    <property type="entry name" value="DUF4772"/>
</dbReference>
<dbReference type="OrthoDB" id="5950721at2759"/>
<dbReference type="AlphaFoldDB" id="A0A401S241"/>
<dbReference type="PROSITE" id="PS00028">
    <property type="entry name" value="ZINC_FINGER_C2H2_1"/>
    <property type="match status" value="1"/>
</dbReference>
<evidence type="ECO:0000256" key="8">
    <source>
        <dbReference type="ARBA" id="ARBA00023242"/>
    </source>
</evidence>
<evidence type="ECO:0000256" key="5">
    <source>
        <dbReference type="ARBA" id="ARBA00023015"/>
    </source>
</evidence>
<evidence type="ECO:0000256" key="10">
    <source>
        <dbReference type="SAM" id="MobiDB-lite"/>
    </source>
</evidence>
<dbReference type="InterPro" id="IPR013087">
    <property type="entry name" value="Znf_C2H2_type"/>
</dbReference>
<dbReference type="STRING" id="137246.A0A401S241"/>
<proteinExistence type="predicted"/>
<evidence type="ECO:0000259" key="11">
    <source>
        <dbReference type="PROSITE" id="PS50157"/>
    </source>
</evidence>
<evidence type="ECO:0000256" key="6">
    <source>
        <dbReference type="ARBA" id="ARBA00023125"/>
    </source>
</evidence>
<feature type="compositionally biased region" description="Low complexity" evidence="10">
    <location>
        <begin position="217"/>
        <end position="229"/>
    </location>
</feature>
<feature type="domain" description="C2H2-type" evidence="11">
    <location>
        <begin position="288"/>
        <end position="318"/>
    </location>
</feature>
<dbReference type="OMA" id="QKVEGSC"/>
<evidence type="ECO:0000256" key="2">
    <source>
        <dbReference type="ARBA" id="ARBA00022723"/>
    </source>
</evidence>
<dbReference type="GO" id="GO:0000978">
    <property type="term" value="F:RNA polymerase II cis-regulatory region sequence-specific DNA binding"/>
    <property type="evidence" value="ECO:0007669"/>
    <property type="project" value="TreeGrafter"/>
</dbReference>
<evidence type="ECO:0000256" key="9">
    <source>
        <dbReference type="PROSITE-ProRule" id="PRU00042"/>
    </source>
</evidence>
<keyword evidence="3 9" id="KW-0863">Zinc-finger</keyword>
<keyword evidence="2" id="KW-0479">Metal-binding</keyword>
<evidence type="ECO:0000313" key="12">
    <source>
        <dbReference type="EMBL" id="GCC24473.1"/>
    </source>
</evidence>
<comment type="caution">
    <text evidence="12">The sequence shown here is derived from an EMBL/GenBank/DDBJ whole genome shotgun (WGS) entry which is preliminary data.</text>
</comment>
<dbReference type="PROSITE" id="PS50157">
    <property type="entry name" value="ZINC_FINGER_C2H2_2"/>
    <property type="match status" value="1"/>
</dbReference>
<organism evidence="12 13">
    <name type="scientific">Chiloscyllium punctatum</name>
    <name type="common">Brownbanded bambooshark</name>
    <name type="synonym">Hemiscyllium punctatum</name>
    <dbReference type="NCBI Taxonomy" id="137246"/>
    <lineage>
        <taxon>Eukaryota</taxon>
        <taxon>Metazoa</taxon>
        <taxon>Chordata</taxon>
        <taxon>Craniata</taxon>
        <taxon>Vertebrata</taxon>
        <taxon>Chondrichthyes</taxon>
        <taxon>Elasmobranchii</taxon>
        <taxon>Galeomorphii</taxon>
        <taxon>Galeoidea</taxon>
        <taxon>Orectolobiformes</taxon>
        <taxon>Hemiscylliidae</taxon>
        <taxon>Chiloscyllium</taxon>
    </lineage>
</organism>
<accession>A0A401S241</accession>
<feature type="region of interest" description="Disordered" evidence="10">
    <location>
        <begin position="452"/>
        <end position="472"/>
    </location>
</feature>
<dbReference type="Pfam" id="PF15997">
    <property type="entry name" value="DUF4772"/>
    <property type="match status" value="1"/>
</dbReference>
<comment type="subcellular location">
    <subcellularLocation>
        <location evidence="1">Nucleus</location>
    </subcellularLocation>
</comment>
<dbReference type="GO" id="GO:0006357">
    <property type="term" value="P:regulation of transcription by RNA polymerase II"/>
    <property type="evidence" value="ECO:0007669"/>
    <property type="project" value="TreeGrafter"/>
</dbReference>
<dbReference type="GO" id="GO:0008270">
    <property type="term" value="F:zinc ion binding"/>
    <property type="evidence" value="ECO:0007669"/>
    <property type="project" value="UniProtKB-KW"/>
</dbReference>
<keyword evidence="13" id="KW-1185">Reference proteome</keyword>
<dbReference type="PANTHER" id="PTHR13006">
    <property type="entry name" value="PAPILLOMAVIRUS REGULATORY FACTOR PRF-1"/>
    <property type="match status" value="1"/>
</dbReference>
<evidence type="ECO:0000313" key="13">
    <source>
        <dbReference type="Proteomes" id="UP000287033"/>
    </source>
</evidence>
<feature type="region of interest" description="Disordered" evidence="10">
    <location>
        <begin position="194"/>
        <end position="268"/>
    </location>
</feature>
<name>A0A401S241_CHIPU</name>
<dbReference type="PANTHER" id="PTHR13006:SF7">
    <property type="entry name" value="ZINC FINGER PROTEIN 704"/>
    <property type="match status" value="1"/>
</dbReference>
<evidence type="ECO:0000256" key="7">
    <source>
        <dbReference type="ARBA" id="ARBA00023163"/>
    </source>
</evidence>
<sequence length="505" mass="55405">MQARRSAKRSILGSRVCAPSPAGDGQLVPGVIQALKCQSSESGGRCNFYTVMLEDGSLREYPEEEIVVVGPGFHNHGSKVQLKCREKLNCNGRDTSSVVSLQDQNHTENHQKVLEQQLPLVRKIEAMKILETKKISWIQDHEKDHMRPVVSDQKRKVVSSNIDVPRTRKFSEEGEMDKVTAAMVLTSLSTSPLVRSPPSAFRVTDQNGSWKEGANMSSSYSSSGTWSWGAPSDQSNPSTPSPPLLADGFKPFRGAVQPDDSIDEADSSNLLFDEPIPRKRKNSMKVMFKCLWKNCGKVLSTSAGIQKHIRTIHLGCSTDSDCSDGEEDFYYQEIKLNTDSVAEGLGSLSPVSPSVASPPTPSSLDAGRSEASIPRTEAKPTTPLSRSAPTCLYLIHTDHAYQATAPVNIPGSKFTPTSNGFSISWQSPPVTFTGMPVSPTHSHPVEIGDQRQQTLPSLSSPPRPVVGARKTRGEGKKCRKVYGMENRDMWCTACRWKKACQRFID</sequence>
<dbReference type="GO" id="GO:0005634">
    <property type="term" value="C:nucleus"/>
    <property type="evidence" value="ECO:0007669"/>
    <property type="project" value="UniProtKB-SubCell"/>
</dbReference>
<keyword evidence="7" id="KW-0804">Transcription</keyword>
<evidence type="ECO:0000256" key="3">
    <source>
        <dbReference type="ARBA" id="ARBA00022771"/>
    </source>
</evidence>
<dbReference type="InterPro" id="IPR052253">
    <property type="entry name" value="CR1/CR2-DNA-binding_regulator"/>
</dbReference>
<reference evidence="12 13" key="1">
    <citation type="journal article" date="2018" name="Nat. Ecol. Evol.">
        <title>Shark genomes provide insights into elasmobranch evolution and the origin of vertebrates.</title>
        <authorList>
            <person name="Hara Y"/>
            <person name="Yamaguchi K"/>
            <person name="Onimaru K"/>
            <person name="Kadota M"/>
            <person name="Koyanagi M"/>
            <person name="Keeley SD"/>
            <person name="Tatsumi K"/>
            <person name="Tanaka K"/>
            <person name="Motone F"/>
            <person name="Kageyama Y"/>
            <person name="Nozu R"/>
            <person name="Adachi N"/>
            <person name="Nishimura O"/>
            <person name="Nakagawa R"/>
            <person name="Tanegashima C"/>
            <person name="Kiyatake I"/>
            <person name="Matsumoto R"/>
            <person name="Murakumo K"/>
            <person name="Nishida K"/>
            <person name="Terakita A"/>
            <person name="Kuratani S"/>
            <person name="Sato K"/>
            <person name="Hyodo S Kuraku.S."/>
        </authorList>
    </citation>
    <scope>NUCLEOTIDE SEQUENCE [LARGE SCALE GENOMIC DNA]</scope>
</reference>
<feature type="region of interest" description="Disordered" evidence="10">
    <location>
        <begin position="347"/>
        <end position="385"/>
    </location>
</feature>
<dbReference type="SMART" id="SM01366">
    <property type="entry name" value="c-clamp"/>
    <property type="match status" value="1"/>
</dbReference>
<evidence type="ECO:0000256" key="4">
    <source>
        <dbReference type="ARBA" id="ARBA00022833"/>
    </source>
</evidence>
<keyword evidence="8" id="KW-0539">Nucleus</keyword>
<keyword evidence="5" id="KW-0805">Transcription regulation</keyword>
<keyword evidence="4" id="KW-0862">Zinc</keyword>
<dbReference type="Proteomes" id="UP000287033">
    <property type="component" value="Unassembled WGS sequence"/>
</dbReference>
<gene>
    <name evidence="12" type="ORF">chiPu_0002874</name>
</gene>
<evidence type="ECO:0000256" key="1">
    <source>
        <dbReference type="ARBA" id="ARBA00004123"/>
    </source>
</evidence>
<dbReference type="EMBL" id="BEZZ01000058">
    <property type="protein sequence ID" value="GCC24473.1"/>
    <property type="molecule type" value="Genomic_DNA"/>
</dbReference>
<dbReference type="GO" id="GO:0003700">
    <property type="term" value="F:DNA-binding transcription factor activity"/>
    <property type="evidence" value="ECO:0007669"/>
    <property type="project" value="TreeGrafter"/>
</dbReference>